<dbReference type="EMBL" id="JAAABM010000025">
    <property type="protein sequence ID" value="KAF7671099.1"/>
    <property type="molecule type" value="Genomic_DNA"/>
</dbReference>
<evidence type="ECO:0000313" key="2">
    <source>
        <dbReference type="EMBL" id="KAF7671099.1"/>
    </source>
</evidence>
<dbReference type="GeneID" id="62209105"/>
<gene>
    <name evidence="2" type="ORF">GT037_010880</name>
</gene>
<keyword evidence="3" id="KW-1185">Reference proteome</keyword>
<evidence type="ECO:0000256" key="1">
    <source>
        <dbReference type="SAM" id="MobiDB-lite"/>
    </source>
</evidence>
<reference evidence="2" key="1">
    <citation type="submission" date="2020-01" db="EMBL/GenBank/DDBJ databases">
        <authorList>
            <person name="Feng Z.H.Z."/>
        </authorList>
    </citation>
    <scope>NUCLEOTIDE SEQUENCE</scope>
    <source>
        <strain evidence="2">CBS107.38</strain>
    </source>
</reference>
<evidence type="ECO:0000313" key="3">
    <source>
        <dbReference type="Proteomes" id="UP000596902"/>
    </source>
</evidence>
<dbReference type="RefSeq" id="XP_038781481.1">
    <property type="nucleotide sequence ID" value="XM_038935927.1"/>
</dbReference>
<name>A0A8H7EAU8_9PLEO</name>
<dbReference type="AlphaFoldDB" id="A0A8H7EAU8"/>
<accession>A0A8H7EAU8</accession>
<dbReference type="Proteomes" id="UP000596902">
    <property type="component" value="Unassembled WGS sequence"/>
</dbReference>
<feature type="region of interest" description="Disordered" evidence="1">
    <location>
        <begin position="1"/>
        <end position="21"/>
    </location>
</feature>
<proteinExistence type="predicted"/>
<sequence>MLASACGEASTGAGTKKPLTSSSSMVFCLPHKSGKNYEGRIYNGSHVYVTVLTLLPCSINDK</sequence>
<protein>
    <submittedName>
        <fullName evidence="2">Uncharacterized protein</fullName>
    </submittedName>
</protein>
<comment type="caution">
    <text evidence="2">The sequence shown here is derived from an EMBL/GenBank/DDBJ whole genome shotgun (WGS) entry which is preliminary data.</text>
</comment>
<organism evidence="2 3">
    <name type="scientific">Alternaria burnsii</name>
    <dbReference type="NCBI Taxonomy" id="1187904"/>
    <lineage>
        <taxon>Eukaryota</taxon>
        <taxon>Fungi</taxon>
        <taxon>Dikarya</taxon>
        <taxon>Ascomycota</taxon>
        <taxon>Pezizomycotina</taxon>
        <taxon>Dothideomycetes</taxon>
        <taxon>Pleosporomycetidae</taxon>
        <taxon>Pleosporales</taxon>
        <taxon>Pleosporineae</taxon>
        <taxon>Pleosporaceae</taxon>
        <taxon>Alternaria</taxon>
        <taxon>Alternaria sect. Alternaria</taxon>
    </lineage>
</organism>
<reference evidence="2" key="2">
    <citation type="submission" date="2020-08" db="EMBL/GenBank/DDBJ databases">
        <title>Draft Genome Sequence of Cumin Blight Pathogen Alternaria burnsii.</title>
        <authorList>
            <person name="Feng Z."/>
        </authorList>
    </citation>
    <scope>NUCLEOTIDE SEQUENCE</scope>
    <source>
        <strain evidence="2">CBS107.38</strain>
    </source>
</reference>